<dbReference type="OrthoDB" id="7510573at2"/>
<evidence type="ECO:0000313" key="3">
    <source>
        <dbReference type="Proteomes" id="UP000240987"/>
    </source>
</evidence>
<dbReference type="NCBIfam" id="TIGR00426">
    <property type="entry name" value="competence protein ComEA helix-hairpin-helix repeat region"/>
    <property type="match status" value="1"/>
</dbReference>
<dbReference type="SUPFAM" id="SSF47781">
    <property type="entry name" value="RuvA domain 2-like"/>
    <property type="match status" value="1"/>
</dbReference>
<dbReference type="Proteomes" id="UP000240987">
    <property type="component" value="Unassembled WGS sequence"/>
</dbReference>
<proteinExistence type="predicted"/>
<sequence>MKTMIKMALFSMFLLLAPLSQAANEYEGIEIKININNANAEELDKLLIGIGPEKAESIIIYRKENGNFQTADDLTNVKGIGLATVDKNRERIEL</sequence>
<keyword evidence="3" id="KW-1185">Reference proteome</keyword>
<accession>A0A2T3JPJ9</accession>
<feature type="chain" id="PRO_5015649547" evidence="1">
    <location>
        <begin position="23"/>
        <end position="94"/>
    </location>
</feature>
<dbReference type="EMBL" id="PYMJ01000002">
    <property type="protein sequence ID" value="PSU50975.1"/>
    <property type="molecule type" value="Genomic_DNA"/>
</dbReference>
<protein>
    <submittedName>
        <fullName evidence="2">Transporter</fullName>
    </submittedName>
</protein>
<feature type="signal peptide" evidence="1">
    <location>
        <begin position="1"/>
        <end position="22"/>
    </location>
</feature>
<dbReference type="InterPro" id="IPR004509">
    <property type="entry name" value="Competence_ComEA_HhH"/>
</dbReference>
<dbReference type="PANTHER" id="PTHR21180">
    <property type="entry name" value="ENDONUCLEASE/EXONUCLEASE/PHOSPHATASE FAMILY DOMAIN-CONTAINING PROTEIN 1"/>
    <property type="match status" value="1"/>
</dbReference>
<reference evidence="2 3" key="1">
    <citation type="submission" date="2018-01" db="EMBL/GenBank/DDBJ databases">
        <title>Whole genome sequencing of Histamine producing bacteria.</title>
        <authorList>
            <person name="Butler K."/>
        </authorList>
    </citation>
    <scope>NUCLEOTIDE SEQUENCE [LARGE SCALE GENOMIC DNA]</scope>
    <source>
        <strain evidence="2 3">JCM 12947</strain>
    </source>
</reference>
<dbReference type="Gene3D" id="1.10.150.280">
    <property type="entry name" value="AF1531-like domain"/>
    <property type="match status" value="1"/>
</dbReference>
<comment type="caution">
    <text evidence="2">The sequence shown here is derived from an EMBL/GenBank/DDBJ whole genome shotgun (WGS) entry which is preliminary data.</text>
</comment>
<organism evidence="2 3">
    <name type="scientific">Photobacterium frigidiphilum</name>
    <dbReference type="NCBI Taxonomy" id="264736"/>
    <lineage>
        <taxon>Bacteria</taxon>
        <taxon>Pseudomonadati</taxon>
        <taxon>Pseudomonadota</taxon>
        <taxon>Gammaproteobacteria</taxon>
        <taxon>Vibrionales</taxon>
        <taxon>Vibrionaceae</taxon>
        <taxon>Photobacterium</taxon>
    </lineage>
</organism>
<gene>
    <name evidence="2" type="ORF">C9J12_03145</name>
</gene>
<dbReference type="InterPro" id="IPR010994">
    <property type="entry name" value="RuvA_2-like"/>
</dbReference>
<dbReference type="AlphaFoldDB" id="A0A2T3JPJ9"/>
<keyword evidence="1" id="KW-0732">Signal</keyword>
<dbReference type="GO" id="GO:0015627">
    <property type="term" value="C:type II protein secretion system complex"/>
    <property type="evidence" value="ECO:0007669"/>
    <property type="project" value="TreeGrafter"/>
</dbReference>
<evidence type="ECO:0000313" key="2">
    <source>
        <dbReference type="EMBL" id="PSU50975.1"/>
    </source>
</evidence>
<evidence type="ECO:0000256" key="1">
    <source>
        <dbReference type="SAM" id="SignalP"/>
    </source>
</evidence>
<dbReference type="PANTHER" id="PTHR21180:SF32">
    <property type="entry name" value="ENDONUCLEASE_EXONUCLEASE_PHOSPHATASE FAMILY DOMAIN-CONTAINING PROTEIN 1"/>
    <property type="match status" value="1"/>
</dbReference>
<dbReference type="InterPro" id="IPR051675">
    <property type="entry name" value="Endo/Exo/Phosphatase_dom_1"/>
</dbReference>
<dbReference type="GO" id="GO:0015628">
    <property type="term" value="P:protein secretion by the type II secretion system"/>
    <property type="evidence" value="ECO:0007669"/>
    <property type="project" value="TreeGrafter"/>
</dbReference>
<name>A0A2T3JPJ9_9GAMM</name>
<dbReference type="Pfam" id="PF12836">
    <property type="entry name" value="HHH_3"/>
    <property type="match status" value="1"/>
</dbReference>